<dbReference type="GO" id="GO:0005615">
    <property type="term" value="C:extracellular space"/>
    <property type="evidence" value="ECO:0007669"/>
    <property type="project" value="TreeGrafter"/>
</dbReference>
<dbReference type="Ensembl" id="ENSCPRT00005024199.1">
    <property type="protein sequence ID" value="ENSCPRP00005020711.1"/>
    <property type="gene ID" value="ENSCPRG00005014405.1"/>
</dbReference>
<reference evidence="1" key="1">
    <citation type="submission" date="2025-08" db="UniProtKB">
        <authorList>
            <consortium name="Ensembl"/>
        </authorList>
    </citation>
    <scope>IDENTIFICATION</scope>
</reference>
<dbReference type="AlphaFoldDB" id="A0A7M4F8E3"/>
<dbReference type="InterPro" id="IPR036706">
    <property type="entry name" value="VOMI_sf"/>
</dbReference>
<dbReference type="PANTHER" id="PTHR18841:SF2">
    <property type="entry name" value="VITELLINE MEMBRANE OUTER LAYER PROTEIN 1 HOMOLOG"/>
    <property type="match status" value="1"/>
</dbReference>
<accession>A0A7M4F8E3</accession>
<dbReference type="Pfam" id="PF03762">
    <property type="entry name" value="VOMI"/>
    <property type="match status" value="1"/>
</dbReference>
<organism evidence="1 2">
    <name type="scientific">Crocodylus porosus</name>
    <name type="common">Saltwater crocodile</name>
    <name type="synonym">Estuarine crocodile</name>
    <dbReference type="NCBI Taxonomy" id="8502"/>
    <lineage>
        <taxon>Eukaryota</taxon>
        <taxon>Metazoa</taxon>
        <taxon>Chordata</taxon>
        <taxon>Craniata</taxon>
        <taxon>Vertebrata</taxon>
        <taxon>Euteleostomi</taxon>
        <taxon>Archelosauria</taxon>
        <taxon>Archosauria</taxon>
        <taxon>Crocodylia</taxon>
        <taxon>Longirostres</taxon>
        <taxon>Crocodylidae</taxon>
        <taxon>Crocodylus</taxon>
    </lineage>
</organism>
<keyword evidence="2" id="KW-1185">Reference proteome</keyword>
<sequence length="125" mass="13698">DSALNGILLYCSDGTTITSSTVFFSCRWGQWSAKQWHPRLYLTAFSLKVESPQGDGDDTAANNIKFRLLDGRVQEGNTGSVWGTFGSWSNHCYSGAICGLQTKVEPPQGEGDDTTLNDVRFFCCS</sequence>
<dbReference type="Gene3D" id="2.100.10.20">
    <property type="entry name" value="Vitelline membrane outer layer protein I (VOMI)"/>
    <property type="match status" value="1"/>
</dbReference>
<evidence type="ECO:0008006" key="3">
    <source>
        <dbReference type="Google" id="ProtNLM"/>
    </source>
</evidence>
<dbReference type="SUPFAM" id="SSF51092">
    <property type="entry name" value="Vitelline membrane outer protein-I (VMO-I)"/>
    <property type="match status" value="1"/>
</dbReference>
<dbReference type="GeneTree" id="ENSGT00390000009313"/>
<proteinExistence type="predicted"/>
<dbReference type="InterPro" id="IPR005515">
    <property type="entry name" value="VOMI"/>
</dbReference>
<reference evidence="1" key="2">
    <citation type="submission" date="2025-09" db="UniProtKB">
        <authorList>
            <consortium name="Ensembl"/>
        </authorList>
    </citation>
    <scope>IDENTIFICATION</scope>
</reference>
<evidence type="ECO:0000313" key="1">
    <source>
        <dbReference type="Ensembl" id="ENSCPRP00005020711.1"/>
    </source>
</evidence>
<dbReference type="OMA" id="NDMRVFC"/>
<dbReference type="Proteomes" id="UP000594220">
    <property type="component" value="Unplaced"/>
</dbReference>
<name>A0A7M4F8E3_CROPO</name>
<evidence type="ECO:0000313" key="2">
    <source>
        <dbReference type="Proteomes" id="UP000594220"/>
    </source>
</evidence>
<protein>
    <recommendedName>
        <fullName evidence="3">Vitelline membrane outer layer 1-like protein</fullName>
    </recommendedName>
</protein>
<dbReference type="PANTHER" id="PTHR18841">
    <property type="entry name" value="VITELLINE MEMBRANE OUTER LAYER PROTEIN I-RELATED"/>
    <property type="match status" value="1"/>
</dbReference>